<evidence type="ECO:0000313" key="3">
    <source>
        <dbReference type="Proteomes" id="UP000735302"/>
    </source>
</evidence>
<dbReference type="Proteomes" id="UP000735302">
    <property type="component" value="Unassembled WGS sequence"/>
</dbReference>
<dbReference type="Pfam" id="PF00179">
    <property type="entry name" value="UQ_con"/>
    <property type="match status" value="1"/>
</dbReference>
<feature type="domain" description="UBC core" evidence="1">
    <location>
        <begin position="20"/>
        <end position="173"/>
    </location>
</feature>
<evidence type="ECO:0000259" key="1">
    <source>
        <dbReference type="PROSITE" id="PS50127"/>
    </source>
</evidence>
<dbReference type="EMBL" id="BLXT01006896">
    <property type="protein sequence ID" value="GFO34356.1"/>
    <property type="molecule type" value="Genomic_DNA"/>
</dbReference>
<dbReference type="InterPro" id="IPR016135">
    <property type="entry name" value="UBQ-conjugating_enzyme/RWD"/>
</dbReference>
<evidence type="ECO:0000313" key="2">
    <source>
        <dbReference type="EMBL" id="GFO34356.1"/>
    </source>
</evidence>
<comment type="caution">
    <text evidence="2">The sequence shown here is derived from an EMBL/GenBank/DDBJ whole genome shotgun (WGS) entry which is preliminary data.</text>
</comment>
<dbReference type="PROSITE" id="PS50127">
    <property type="entry name" value="UBC_2"/>
    <property type="match status" value="1"/>
</dbReference>
<dbReference type="PANTHER" id="PTHR24068">
    <property type="entry name" value="UBIQUITIN-CONJUGATING ENZYME E2"/>
    <property type="match status" value="1"/>
</dbReference>
<organism evidence="2 3">
    <name type="scientific">Plakobranchus ocellatus</name>
    <dbReference type="NCBI Taxonomy" id="259542"/>
    <lineage>
        <taxon>Eukaryota</taxon>
        <taxon>Metazoa</taxon>
        <taxon>Spiralia</taxon>
        <taxon>Lophotrochozoa</taxon>
        <taxon>Mollusca</taxon>
        <taxon>Gastropoda</taxon>
        <taxon>Heterobranchia</taxon>
        <taxon>Euthyneura</taxon>
        <taxon>Panpulmonata</taxon>
        <taxon>Sacoglossa</taxon>
        <taxon>Placobranchoidea</taxon>
        <taxon>Plakobranchidae</taxon>
        <taxon>Plakobranchus</taxon>
    </lineage>
</organism>
<keyword evidence="3" id="KW-1185">Reference proteome</keyword>
<dbReference type="SUPFAM" id="SSF54495">
    <property type="entry name" value="UBC-like"/>
    <property type="match status" value="1"/>
</dbReference>
<reference evidence="2 3" key="1">
    <citation type="journal article" date="2021" name="Elife">
        <title>Chloroplast acquisition without the gene transfer in kleptoplastic sea slugs, Plakobranchus ocellatus.</title>
        <authorList>
            <person name="Maeda T."/>
            <person name="Takahashi S."/>
            <person name="Yoshida T."/>
            <person name="Shimamura S."/>
            <person name="Takaki Y."/>
            <person name="Nagai Y."/>
            <person name="Toyoda A."/>
            <person name="Suzuki Y."/>
            <person name="Arimoto A."/>
            <person name="Ishii H."/>
            <person name="Satoh N."/>
            <person name="Nishiyama T."/>
            <person name="Hasebe M."/>
            <person name="Maruyama T."/>
            <person name="Minagawa J."/>
            <person name="Obokata J."/>
            <person name="Shigenobu S."/>
        </authorList>
    </citation>
    <scope>NUCLEOTIDE SEQUENCE [LARGE SCALE GENOMIC DNA]</scope>
</reference>
<sequence length="332" mass="36296">MSTAAGDVFKELHSLQRNLDKLTDGQAQIEFLDEETKTEIETDADSEDEDVLISFGLTLTPNDGHYKGATVRFKVSVPSTYPGEPPNVECLNSIYHPNIDVLEEGSSGSSICVNLLAGDWEPGVGLDGCVIAVLFLLHNPNQDDALSHVFSGSSIDEEEFVANVRASLKGEEVEGLCFDVLVKDECAEEDNDTISDTTHAVSSVDDAMGEAKEAIDVNGAVSDSPEIDTPLLDSSLVKNTDLDLKNESVLPETDLPTCNSLQSDSIVKAEENDPQISPPAGELAQQTTADISPVVEKEPRQRKTYSYIRKTVAFCFHHLFKRLNRHYHLDRT</sequence>
<dbReference type="SMART" id="SM00212">
    <property type="entry name" value="UBCc"/>
    <property type="match status" value="1"/>
</dbReference>
<dbReference type="Gene3D" id="3.10.110.10">
    <property type="entry name" value="Ubiquitin Conjugating Enzyme"/>
    <property type="match status" value="1"/>
</dbReference>
<gene>
    <name evidence="2" type="ORF">PoB_006086100</name>
</gene>
<name>A0AAV4CR85_9GAST</name>
<proteinExistence type="predicted"/>
<dbReference type="InterPro" id="IPR000608">
    <property type="entry name" value="UBC"/>
</dbReference>
<dbReference type="AlphaFoldDB" id="A0AAV4CR85"/>
<accession>A0AAV4CR85</accession>
<protein>
    <submittedName>
        <fullName evidence="2">Nedd8-conjugating enzyme ubc12</fullName>
    </submittedName>
</protein>
<dbReference type="CDD" id="cd23794">
    <property type="entry name" value="UBCc_UBE2F_UBE2M"/>
    <property type="match status" value="1"/>
</dbReference>